<proteinExistence type="predicted"/>
<dbReference type="RefSeq" id="WP_085053835.1">
    <property type="nucleotide sequence ID" value="NZ_LNQR01000129.1"/>
</dbReference>
<dbReference type="EMBL" id="LNQR01000129">
    <property type="protein sequence ID" value="KWT75634.1"/>
    <property type="molecule type" value="Genomic_DNA"/>
</dbReference>
<dbReference type="Gene3D" id="3.40.50.300">
    <property type="entry name" value="P-loop containing nucleotide triphosphate hydrolases"/>
    <property type="match status" value="1"/>
</dbReference>
<evidence type="ECO:0008006" key="3">
    <source>
        <dbReference type="Google" id="ProtNLM"/>
    </source>
</evidence>
<name>A0ABR5SFA4_9BACT</name>
<comment type="caution">
    <text evidence="1">The sequence shown here is derived from an EMBL/GenBank/DDBJ whole genome shotgun (WGS) entry which is preliminary data.</text>
</comment>
<dbReference type="InterPro" id="IPR027417">
    <property type="entry name" value="P-loop_NTPase"/>
</dbReference>
<organism evidence="1 2">
    <name type="scientific">Candidatus Magnetominusculus xianensis</name>
    <dbReference type="NCBI Taxonomy" id="1748249"/>
    <lineage>
        <taxon>Bacteria</taxon>
        <taxon>Pseudomonadati</taxon>
        <taxon>Nitrospirota</taxon>
        <taxon>Nitrospiria</taxon>
        <taxon>Nitrospirales</taxon>
        <taxon>Nitrospiraceae</taxon>
        <taxon>Candidatus Magnetominusculus</taxon>
    </lineage>
</organism>
<accession>A0ABR5SFA4</accession>
<keyword evidence="2" id="KW-1185">Reference proteome</keyword>
<reference evidence="1 2" key="1">
    <citation type="submission" date="2015-11" db="EMBL/GenBank/DDBJ databases">
        <authorList>
            <person name="Lin W."/>
        </authorList>
    </citation>
    <scope>NUCLEOTIDE SEQUENCE [LARGE SCALE GENOMIC DNA]</scope>
    <source>
        <strain evidence="1 2">HCH-1</strain>
    </source>
</reference>
<dbReference type="Proteomes" id="UP000060487">
    <property type="component" value="Unassembled WGS sequence"/>
</dbReference>
<protein>
    <recommendedName>
        <fullName evidence="3">ATP-binding protein</fullName>
    </recommendedName>
</protein>
<sequence length="1385" mass="159301">MARLYKDYISVNKHFFPVFSKNLDAEYPEHWKAFVPHDTFKRILDDLAGSLEMASTQSRRSLWISGAYGTGKTYASFAVKHILEDDIGDVTDYFQKQGIGQTISNRLKSIKQKGNILVVHRSSTAGITGDNKLFGAIQESIKQALKGKGYQYWGGKSLYSNIVDKLTNPDSPFNFSGVFNQYREKFTEYAAPSDVIKDLQELDIDGSLDLLQRIIEVADRSGFNFSQDPDDVIAWIKDIIEGNNLYTIVFIWDEFTEFFKNNQNALTGLQELAQASFTVPFYFLLITHLTHSQVIPAADSRKKIEARFKLQTIEMPDTTAFMLMKNVIQSNPELPELKEEWGEISRYLWSGVQRFASTTKKEEIKREELRAILPIHPYAAYMLKVISAVISSNQRTMFQFLCGEILQGAQSKRNFRWYIENHSIDDWCYLTTDYLWDYFFTPDNPDFDEANRNTISHYMTFENQCDDEDDKRVLKTTLLLSAMRGGIRPTLLNISAAFEGTHINDKVRTVMDKLVKKGVLGSIPDGNDILYVTQVRTIDEERLRDIINNKKGSLTFERIVKDCGINSRYDLSGYLKTRCYVESATNVDIRNRLNETAGKLLLNKIIIVFLYAKNDEDASKNHDIITKILQEYKYDIIIADMSSQPLGQHSYDNYIDQKARAEYFSKTDHQQVKFYDTNAKGIITEWIQKLDVTIVSLYTKGEPPVQLRGPANFREKIKEINNKLYPNGLETAADMDTLFKGDGYSEITAVMGMDKKDISSTYKYLDAIRNQLIKASLWKSHDYEKINPSHSVSKMKTAIESLIKAEFDKNNYIEITDIWQTLQLKPFGLMNCVGSVFLLGFLLKEYADSKYYRHDGTNTVPLTHDGLADMIYTIVKKTSMNKNLRIVRMTPEHELFCSVTADIFTINPKNSIQDILHGLNTHISKINFPLWAIRDYVTDSDTSGLKDTIIEIVDLLCEFVSSKRSEGRDHTKIAEEIARLYQAGIKDNLIKAATQENMKIGMDIYIGRQKPEIKAIADKLGIGNMGYILALKEKLSADASWLWDKSDIDNKIEEVYEDYRLIDAINRILASPASDLGVAAHKIKAKIGAFKMPFDFFKDTCKPINQLFFYLIDIYKTDSLRNTNAAALITELEQNSDMFNKFYSDQYKIFIDMLPDILNEPLSDDECAHIYKKMESDSILKSLEQYLQELKQCHYEHQKNKSFNALLEKWKELTATETPKKWSESRKIPVLCLFGSEIQEAMRVFGIINKELTTTDRKVIENAIKFLKQSRNIAALNDIDLCNKTFKEFISGEYEIIFTEADLGELKNILQSESPNIYNWYHDRDKFADKIKKFGNEKYNGGYYKTVFDEIDRLTPVNAKDYLKELIKNDPLVGIRIMKSTKTKT</sequence>
<evidence type="ECO:0000313" key="1">
    <source>
        <dbReference type="EMBL" id="KWT75634.1"/>
    </source>
</evidence>
<gene>
    <name evidence="1" type="ORF">ASN18_3234</name>
</gene>
<evidence type="ECO:0000313" key="2">
    <source>
        <dbReference type="Proteomes" id="UP000060487"/>
    </source>
</evidence>